<gene>
    <name evidence="2" type="ORF">PGQ11_005512</name>
</gene>
<organism evidence="2 3">
    <name type="scientific">Apiospora arundinis</name>
    <dbReference type="NCBI Taxonomy" id="335852"/>
    <lineage>
        <taxon>Eukaryota</taxon>
        <taxon>Fungi</taxon>
        <taxon>Dikarya</taxon>
        <taxon>Ascomycota</taxon>
        <taxon>Pezizomycotina</taxon>
        <taxon>Sordariomycetes</taxon>
        <taxon>Xylariomycetidae</taxon>
        <taxon>Amphisphaeriales</taxon>
        <taxon>Apiosporaceae</taxon>
        <taxon>Apiospora</taxon>
    </lineage>
</organism>
<dbReference type="EMBL" id="JAPCWZ010000003">
    <property type="protein sequence ID" value="KAK8874998.1"/>
    <property type="molecule type" value="Genomic_DNA"/>
</dbReference>
<dbReference type="Proteomes" id="UP001390339">
    <property type="component" value="Unassembled WGS sequence"/>
</dbReference>
<evidence type="ECO:0000256" key="1">
    <source>
        <dbReference type="SAM" id="MobiDB-lite"/>
    </source>
</evidence>
<sequence length="241" mass="26960">MPSVSQFPAIPSEVETQSSAHHERTEMAAEQPLHDQVVGEAMNNDEGKQSLPPSSTPSSAKRKRVRFDLLSETPDSPEPVVRRYRKLRCIDNDIKREKKRSSMFDGDETAVTTKKRKTLKSPPPSPLSSPSLAPEQIDDADVLPAEAGTMEGMERKSEAQDEPQQQQSRRRGPVYYHMKLRERLVQRDAATSSAPSHDDEPEHEQLDRLSLYAPPVLPAELAASREPNLEHHRVCQGGARS</sequence>
<reference evidence="2 3" key="1">
    <citation type="journal article" date="2024" name="IMA Fungus">
        <title>Apiospora arundinis, a panoply of carbohydrate-active enzymes and secondary metabolites.</title>
        <authorList>
            <person name="Sorensen T."/>
            <person name="Petersen C."/>
            <person name="Muurmann A.T."/>
            <person name="Christiansen J.V."/>
            <person name="Brundto M.L."/>
            <person name="Overgaard C.K."/>
            <person name="Boysen A.T."/>
            <person name="Wollenberg R.D."/>
            <person name="Larsen T.O."/>
            <person name="Sorensen J.L."/>
            <person name="Nielsen K.L."/>
            <person name="Sondergaard T.E."/>
        </authorList>
    </citation>
    <scope>NUCLEOTIDE SEQUENCE [LARGE SCALE GENOMIC DNA]</scope>
    <source>
        <strain evidence="2 3">AAU 773</strain>
    </source>
</reference>
<feature type="region of interest" description="Disordered" evidence="1">
    <location>
        <begin position="1"/>
        <end position="241"/>
    </location>
</feature>
<accession>A0ABR2JBN3</accession>
<feature type="compositionally biased region" description="Basic and acidic residues" evidence="1">
    <location>
        <begin position="88"/>
        <end position="102"/>
    </location>
</feature>
<name>A0ABR2JBN3_9PEZI</name>
<evidence type="ECO:0000313" key="3">
    <source>
        <dbReference type="Proteomes" id="UP001390339"/>
    </source>
</evidence>
<keyword evidence="3" id="KW-1185">Reference proteome</keyword>
<feature type="compositionally biased region" description="Basic and acidic residues" evidence="1">
    <location>
        <begin position="196"/>
        <end position="207"/>
    </location>
</feature>
<proteinExistence type="predicted"/>
<protein>
    <submittedName>
        <fullName evidence="2">Uncharacterized protein</fullName>
    </submittedName>
</protein>
<comment type="caution">
    <text evidence="2">The sequence shown here is derived from an EMBL/GenBank/DDBJ whole genome shotgun (WGS) entry which is preliminary data.</text>
</comment>
<evidence type="ECO:0000313" key="2">
    <source>
        <dbReference type="EMBL" id="KAK8874998.1"/>
    </source>
</evidence>